<dbReference type="GO" id="GO:0006310">
    <property type="term" value="P:DNA recombination"/>
    <property type="evidence" value="ECO:0007669"/>
    <property type="project" value="UniProtKB-KW"/>
</dbReference>
<dbReference type="PANTHER" id="PTHR33050">
    <property type="entry name" value="REVERSE TRANSCRIPTASE DOMAIN-CONTAINING PROTEIN"/>
    <property type="match status" value="1"/>
</dbReference>
<protein>
    <submittedName>
        <fullName evidence="4">Uncharacterized protein</fullName>
    </submittedName>
</protein>
<gene>
    <name evidence="4" type="ORF">MSAN_02447600</name>
</gene>
<feature type="region of interest" description="Disordered" evidence="3">
    <location>
        <begin position="1"/>
        <end position="73"/>
    </location>
</feature>
<feature type="region of interest" description="Disordered" evidence="3">
    <location>
        <begin position="1023"/>
        <end position="1062"/>
    </location>
</feature>
<dbReference type="PANTHER" id="PTHR33050:SF7">
    <property type="entry name" value="RIBONUCLEASE H"/>
    <property type="match status" value="1"/>
</dbReference>
<evidence type="ECO:0000256" key="1">
    <source>
        <dbReference type="ARBA" id="ARBA00023125"/>
    </source>
</evidence>
<keyword evidence="2" id="KW-0233">DNA recombination</keyword>
<dbReference type="SUPFAM" id="SSF56349">
    <property type="entry name" value="DNA breaking-rejoining enzymes"/>
    <property type="match status" value="1"/>
</dbReference>
<dbReference type="Gene3D" id="1.10.443.10">
    <property type="entry name" value="Intergrase catalytic core"/>
    <property type="match status" value="1"/>
</dbReference>
<dbReference type="Gene3D" id="1.10.150.130">
    <property type="match status" value="1"/>
</dbReference>
<feature type="compositionally biased region" description="Polar residues" evidence="3">
    <location>
        <begin position="437"/>
        <end position="448"/>
    </location>
</feature>
<dbReference type="GO" id="GO:0015074">
    <property type="term" value="P:DNA integration"/>
    <property type="evidence" value="ECO:0007669"/>
    <property type="project" value="InterPro"/>
</dbReference>
<evidence type="ECO:0000313" key="5">
    <source>
        <dbReference type="Proteomes" id="UP000623467"/>
    </source>
</evidence>
<feature type="region of interest" description="Disordered" evidence="3">
    <location>
        <begin position="417"/>
        <end position="448"/>
    </location>
</feature>
<keyword evidence="1" id="KW-0238">DNA-binding</keyword>
<dbReference type="InterPro" id="IPR013762">
    <property type="entry name" value="Integrase-like_cat_sf"/>
</dbReference>
<feature type="compositionally biased region" description="Polar residues" evidence="3">
    <location>
        <begin position="1"/>
        <end position="20"/>
    </location>
</feature>
<comment type="caution">
    <text evidence="4">The sequence shown here is derived from an EMBL/GenBank/DDBJ whole genome shotgun (WGS) entry which is preliminary data.</text>
</comment>
<feature type="region of interest" description="Disordered" evidence="3">
    <location>
        <begin position="1076"/>
        <end position="1109"/>
    </location>
</feature>
<accession>A0A8H6WY27</accession>
<name>A0A8H6WY27_9AGAR</name>
<evidence type="ECO:0000313" key="4">
    <source>
        <dbReference type="EMBL" id="KAF7330695.1"/>
    </source>
</evidence>
<keyword evidence="5" id="KW-1185">Reference proteome</keyword>
<reference evidence="4" key="1">
    <citation type="submission" date="2020-05" db="EMBL/GenBank/DDBJ databases">
        <title>Mycena genomes resolve the evolution of fungal bioluminescence.</title>
        <authorList>
            <person name="Tsai I.J."/>
        </authorList>
    </citation>
    <scope>NUCLEOTIDE SEQUENCE</scope>
    <source>
        <strain evidence="4">160909Yilan</strain>
    </source>
</reference>
<dbReference type="SUPFAM" id="SSF47823">
    <property type="entry name" value="lambda integrase-like, N-terminal domain"/>
    <property type="match status" value="1"/>
</dbReference>
<feature type="region of interest" description="Disordered" evidence="3">
    <location>
        <begin position="136"/>
        <end position="157"/>
    </location>
</feature>
<dbReference type="InterPro" id="IPR052055">
    <property type="entry name" value="Hepadnavirus_pol/RT"/>
</dbReference>
<dbReference type="OrthoDB" id="2506773at2759"/>
<feature type="compositionally biased region" description="Basic and acidic residues" evidence="3">
    <location>
        <begin position="142"/>
        <end position="157"/>
    </location>
</feature>
<feature type="compositionally biased region" description="Pro residues" evidence="3">
    <location>
        <begin position="1085"/>
        <end position="1101"/>
    </location>
</feature>
<evidence type="ECO:0000256" key="3">
    <source>
        <dbReference type="SAM" id="MobiDB-lite"/>
    </source>
</evidence>
<sequence length="1500" mass="166410">MTQLDPTNGSQDGSTNPQASGSGGTGPEGNADTNGSPRPERVRKTHKTPEISDLLKSLSRGARMQRNESIQDRNKERAIDRLIHKDDFEFRDSDDESIITISDIGEEPPSPTSALTSAMKAVSPRTAKVLVNNFVIGSSSKRPREEDGETKPTKKPRKEITLREGMALPVAFHQHLRDLYTNGYYIPLSLFTNTNLRKLMSTAATVDMVKLNASTSYTKGLRLLDTAAFEQKNLKESDMDRGQWLEGAKNYIGFIGELEGRWQRRAATTGKAEANFPAILKADIELRMQYNAQPFTFEESVYTNTLNGHIVDMKVVPPTTTRLTHPLRLVGVAAAAVLGEAAGAAMGPFKQAVVATRRAPSAFAADDAVISSNSARTPPFLTDLPQSSVQREITTSSASGMGRSSAVRGTCRVRTAKAATKPLRGPTSAASAAPESTMLSHGSASSAPLDDLSQQASDFLTTNFPHARLASHDEILNRICTPYDSDAFESLLARHNLMEKYPKLVHNLRHGFPMGDFPDLDCTVIFPNHPSALLYEDFVREYLAEEVAASRMSGPFSQQEVETILKGPFQCSPIIISVQSQAPGTPDKLRLCRHLSKANKLHPSTNAYIDKDKFPTRYDSATEVADIIINAPPGTQAMVLDIAKFHRTCPILPEHKRWFVLKGPDGFHIDHVCPFGCSSSSGNAGTIGNAVVDIWKAEGVSPITRIEDDLAPFRSPVRTNPDGSYAYAYDHTDALERISPTRTPWHPTKGQDFASLFVYIGFLWDIENKRVSLPEQKRLKFLERCRRFLRSFSTRQCIMRDVMKIHGSLCHLTFVYPLGRGHLADLSNFITKFDGDEYRPLYPPPSWERTLTTPGVFRQLYARGPLIDRHLFVDASTSWGVGIKVDGEWSAWKLTGDWRSHARHIGWLETIALEFLIYTMEKLDWHDVHLLVHSDNKGVIGAFDKGRSRNFEINLSIRRAHYVLASRNITLKLEYIESARNPADPISRGTLAPYSLRLPYTFLLPLDIASFGVISGKAKADTHDASQTTAAGPVPPQTRVHADPRPSEQTPLTPPPLPFLSRTIGALSRRPAELPAAPMCRPVPDTQPAPTSNPTPPIPPPKKGRKPRAGDAIANNALRPHVAAADRLRTWTSPFGQERDTQFREKFPEDVVNKTYLALFASYEPGTHTNYAASLLRFHQFCDTHKIPERDRMPASHLLLAAFIAEHVGTSSGSTIKSWMSGIKAWHDINGAPWEGEDRWVELARRTANKMGTKFKREQRGPVTIEHLIALRCALKLSSPFDAAVWSLALAAFWGCRRLGELTVPTLEKFDPKYHITRGTPHNRIRSSNAARATTLHIPWTKSTREQGGRLTLTTRGDDFCPEAAFEEHLRVNAKVPDSAPLFAFDAGNGKWSPMTKDFFLRRCMDIWAKAKMARVHGHSFRIGGSTELLLAGVAPEIVASLGGWTSLAFLLYWRKLEHILPLNIGRAYDKKKLDDVAKALEAFRIANGITIAVVNLDEI</sequence>
<dbReference type="InterPro" id="IPR010998">
    <property type="entry name" value="Integrase_recombinase_N"/>
</dbReference>
<feature type="compositionally biased region" description="Basic and acidic residues" evidence="3">
    <location>
        <begin position="38"/>
        <end position="50"/>
    </location>
</feature>
<dbReference type="EMBL" id="JACAZH010000064">
    <property type="protein sequence ID" value="KAF7330695.1"/>
    <property type="molecule type" value="Genomic_DNA"/>
</dbReference>
<dbReference type="InterPro" id="IPR011010">
    <property type="entry name" value="DNA_brk_join_enz"/>
</dbReference>
<dbReference type="Proteomes" id="UP000623467">
    <property type="component" value="Unassembled WGS sequence"/>
</dbReference>
<dbReference type="GO" id="GO:0003677">
    <property type="term" value="F:DNA binding"/>
    <property type="evidence" value="ECO:0007669"/>
    <property type="project" value="UniProtKB-KW"/>
</dbReference>
<proteinExistence type="predicted"/>
<evidence type="ECO:0000256" key="2">
    <source>
        <dbReference type="ARBA" id="ARBA00023172"/>
    </source>
</evidence>
<organism evidence="4 5">
    <name type="scientific">Mycena sanguinolenta</name>
    <dbReference type="NCBI Taxonomy" id="230812"/>
    <lineage>
        <taxon>Eukaryota</taxon>
        <taxon>Fungi</taxon>
        <taxon>Dikarya</taxon>
        <taxon>Basidiomycota</taxon>
        <taxon>Agaricomycotina</taxon>
        <taxon>Agaricomycetes</taxon>
        <taxon>Agaricomycetidae</taxon>
        <taxon>Agaricales</taxon>
        <taxon>Marasmiineae</taxon>
        <taxon>Mycenaceae</taxon>
        <taxon>Mycena</taxon>
    </lineage>
</organism>